<evidence type="ECO:0000313" key="1">
    <source>
        <dbReference type="EMBL" id="QZE13075.1"/>
    </source>
</evidence>
<sequence>MTQQKQFYPNIWASLFIIALYTFIQAAIELPIALYDLNHKTAYLNNPLISYPIFIGSTLFILYYGYKNSGFSFKEVFPFKMFPIWILLPFVLMDVSLQYFMNDVNLWVNSILPVPDWFNQLFARIFERAPSQWMGVAKVVVIGPIIEELIFRGIVMNGFLRNYSKTKAILISAILFGFFHMNPWQLLPASILGVVLGMLRAQTGSIWAAIAGHSIHNGLVYLSIVYYKELSSISILTKSAQNNIIHTFVICLMLLTIIFATRKNNQLSWFKRPTQ</sequence>
<keyword evidence="1" id="KW-0645">Protease</keyword>
<organism evidence="1 2">
    <name type="scientific">Halosquirtibacter laminarini</name>
    <dbReference type="NCBI Taxonomy" id="3374600"/>
    <lineage>
        <taxon>Bacteria</taxon>
        <taxon>Pseudomonadati</taxon>
        <taxon>Bacteroidota</taxon>
        <taxon>Bacteroidia</taxon>
        <taxon>Marinilabiliales</taxon>
        <taxon>Prolixibacteraceae</taxon>
        <taxon>Halosquirtibacter</taxon>
    </lineage>
</organism>
<name>A0AC61NC63_9BACT</name>
<gene>
    <name evidence="1" type="ORF">K4L44_10790</name>
</gene>
<reference evidence="1" key="1">
    <citation type="submission" date="2021-08" db="EMBL/GenBank/DDBJ databases">
        <title>Novel anaerobic bacterium isolated from sea squirt in East Sea, Republic of Korea.</title>
        <authorList>
            <person name="Nguyen T.H."/>
            <person name="Li Z."/>
            <person name="Lee Y.-J."/>
            <person name="Ko J."/>
            <person name="Kim S.-G."/>
        </authorList>
    </citation>
    <scope>NUCLEOTIDE SEQUENCE</scope>
    <source>
        <strain evidence="1">KCTC 25031</strain>
    </source>
</reference>
<evidence type="ECO:0000313" key="2">
    <source>
        <dbReference type="Proteomes" id="UP000826212"/>
    </source>
</evidence>
<keyword evidence="2" id="KW-1185">Reference proteome</keyword>
<dbReference type="EMBL" id="CP081303">
    <property type="protein sequence ID" value="QZE13075.1"/>
    <property type="molecule type" value="Genomic_DNA"/>
</dbReference>
<keyword evidence="1" id="KW-0482">Metalloprotease</keyword>
<protein>
    <submittedName>
        <fullName evidence="1">CPBP family intramembrane metalloprotease</fullName>
    </submittedName>
</protein>
<dbReference type="Proteomes" id="UP000826212">
    <property type="component" value="Chromosome"/>
</dbReference>
<keyword evidence="1" id="KW-0378">Hydrolase</keyword>
<accession>A0AC61NC63</accession>
<proteinExistence type="predicted"/>